<proteinExistence type="predicted"/>
<dbReference type="PROSITE" id="PS00092">
    <property type="entry name" value="N6_MTASE"/>
    <property type="match status" value="1"/>
</dbReference>
<dbReference type="EMBL" id="MFKF01000220">
    <property type="protein sequence ID" value="OGG49844.1"/>
    <property type="molecule type" value="Genomic_DNA"/>
</dbReference>
<evidence type="ECO:0000313" key="1">
    <source>
        <dbReference type="EMBL" id="OGG49844.1"/>
    </source>
</evidence>
<sequence length="252" mass="29484">MVDYRHRNVTRLNIPPAGLAARGDIAREKKIRYAYNPHLAPALRLDATGGADRISELIEEAGRRRLEPEELKLLQEALRNHDPWLEWAGKREQQWCVADPVALHIHERISTQAILNVVRRQDVQRDLFADPEHDYREAVQFYKHPMDWTNRMILGDSLAVMASLARREALTGKAQMIYVDPPYGIKYASNFQPEVGRRDVKDRDEDLTREPEMVKAYRDTWTLGVHSYLSYLRDRLLLVRNCWRIRGVFLCK</sequence>
<protein>
    <recommendedName>
        <fullName evidence="3">DNA methylase N-4/N-6 domain-containing protein</fullName>
    </recommendedName>
</protein>
<dbReference type="AlphaFoldDB" id="A0A1F6CKR3"/>
<comment type="caution">
    <text evidence="1">The sequence shown here is derived from an EMBL/GenBank/DDBJ whole genome shotgun (WGS) entry which is preliminary data.</text>
</comment>
<dbReference type="Gene3D" id="3.40.50.150">
    <property type="entry name" value="Vaccinia Virus protein VP39"/>
    <property type="match status" value="1"/>
</dbReference>
<dbReference type="InterPro" id="IPR002052">
    <property type="entry name" value="DNA_methylase_N6_adenine_CS"/>
</dbReference>
<reference evidence="1 2" key="1">
    <citation type="journal article" date="2016" name="Nat. Commun.">
        <title>Thousands of microbial genomes shed light on interconnected biogeochemical processes in an aquifer system.</title>
        <authorList>
            <person name="Anantharaman K."/>
            <person name="Brown C.T."/>
            <person name="Hug L.A."/>
            <person name="Sharon I."/>
            <person name="Castelle C.J."/>
            <person name="Probst A.J."/>
            <person name="Thomas B.C."/>
            <person name="Singh A."/>
            <person name="Wilkins M.J."/>
            <person name="Karaoz U."/>
            <person name="Brodie E.L."/>
            <person name="Williams K.H."/>
            <person name="Hubbard S.S."/>
            <person name="Banfield J.F."/>
        </authorList>
    </citation>
    <scope>NUCLEOTIDE SEQUENCE [LARGE SCALE GENOMIC DNA]</scope>
    <source>
        <strain evidence="2">RIFCSPLOWO2_12_FULL_64_10</strain>
    </source>
</reference>
<dbReference type="GO" id="GO:0008168">
    <property type="term" value="F:methyltransferase activity"/>
    <property type="evidence" value="ECO:0007669"/>
    <property type="project" value="InterPro"/>
</dbReference>
<dbReference type="InterPro" id="IPR029063">
    <property type="entry name" value="SAM-dependent_MTases_sf"/>
</dbReference>
<dbReference type="SUPFAM" id="SSF53335">
    <property type="entry name" value="S-adenosyl-L-methionine-dependent methyltransferases"/>
    <property type="match status" value="1"/>
</dbReference>
<organism evidence="1 2">
    <name type="scientific">Handelsmanbacteria sp. (strain RIFCSPLOWO2_12_FULL_64_10)</name>
    <dbReference type="NCBI Taxonomy" id="1817868"/>
    <lineage>
        <taxon>Bacteria</taxon>
        <taxon>Candidatus Handelsmaniibacteriota</taxon>
    </lineage>
</organism>
<dbReference type="Proteomes" id="UP000178606">
    <property type="component" value="Unassembled WGS sequence"/>
</dbReference>
<dbReference type="GO" id="GO:0003676">
    <property type="term" value="F:nucleic acid binding"/>
    <property type="evidence" value="ECO:0007669"/>
    <property type="project" value="InterPro"/>
</dbReference>
<evidence type="ECO:0008006" key="3">
    <source>
        <dbReference type="Google" id="ProtNLM"/>
    </source>
</evidence>
<accession>A0A1F6CKR3</accession>
<evidence type="ECO:0000313" key="2">
    <source>
        <dbReference type="Proteomes" id="UP000178606"/>
    </source>
</evidence>
<dbReference type="GO" id="GO:0032259">
    <property type="term" value="P:methylation"/>
    <property type="evidence" value="ECO:0007669"/>
    <property type="project" value="InterPro"/>
</dbReference>
<name>A0A1F6CKR3_HANXR</name>
<gene>
    <name evidence="1" type="ORF">A3F84_15820</name>
</gene>